<dbReference type="KEGG" id="pmes:FX988_01770"/>
<evidence type="ECO:0000259" key="2">
    <source>
        <dbReference type="PROSITE" id="PS51278"/>
    </source>
</evidence>
<keyword evidence="4" id="KW-1185">Reference proteome</keyword>
<keyword evidence="1 3" id="KW-0315">Glutamine amidotransferase</keyword>
<dbReference type="InterPro" id="IPR017932">
    <property type="entry name" value="GATase_2_dom"/>
</dbReference>
<evidence type="ECO:0000313" key="3">
    <source>
        <dbReference type="EMBL" id="QHJ11536.1"/>
    </source>
</evidence>
<dbReference type="SUPFAM" id="SSF56235">
    <property type="entry name" value="N-terminal nucleophile aminohydrolases (Ntn hydrolases)"/>
    <property type="match status" value="1"/>
</dbReference>
<name>A0A857JIV8_9ALTE</name>
<keyword evidence="3" id="KW-0328">Glycosyltransferase</keyword>
<keyword evidence="3" id="KW-0808">Transferase</keyword>
<dbReference type="EMBL" id="CP047656">
    <property type="protein sequence ID" value="QHJ11536.1"/>
    <property type="molecule type" value="Genomic_DNA"/>
</dbReference>
<feature type="domain" description="Glutamine amidotransferase type-2" evidence="2">
    <location>
        <begin position="2"/>
        <end position="259"/>
    </location>
</feature>
<dbReference type="InterPro" id="IPR029055">
    <property type="entry name" value="Ntn_hydrolases_N"/>
</dbReference>
<evidence type="ECO:0000313" key="4">
    <source>
        <dbReference type="Proteomes" id="UP000464524"/>
    </source>
</evidence>
<evidence type="ECO:0000256" key="1">
    <source>
        <dbReference type="ARBA" id="ARBA00022962"/>
    </source>
</evidence>
<dbReference type="PANTHER" id="PTHR42824">
    <property type="entry name" value="GLUTAMINE AMIDOTRANSFERASE"/>
    <property type="match status" value="1"/>
</dbReference>
<dbReference type="AlphaFoldDB" id="A0A857JIV8"/>
<dbReference type="Proteomes" id="UP000464524">
    <property type="component" value="Chromosome"/>
</dbReference>
<protein>
    <submittedName>
        <fullName evidence="3">Glutamine amidotransferase YafJ</fullName>
        <ecNumber evidence="3">2.4.2.-</ecNumber>
    </submittedName>
</protein>
<reference evidence="3 4" key="1">
    <citation type="submission" date="2019-12" db="EMBL/GenBank/DDBJ databases">
        <title>Genome sequencing and assembly of endphytes of Porphyra tenera.</title>
        <authorList>
            <person name="Park J.M."/>
            <person name="Shin R."/>
            <person name="Jo S.H."/>
        </authorList>
    </citation>
    <scope>NUCLEOTIDE SEQUENCE [LARGE SCALE GENOMIC DNA]</scope>
    <source>
        <strain evidence="3 4">GPM4</strain>
    </source>
</reference>
<proteinExistence type="predicted"/>
<dbReference type="Pfam" id="PF13230">
    <property type="entry name" value="GATase_4"/>
    <property type="match status" value="1"/>
</dbReference>
<dbReference type="PROSITE" id="PS51278">
    <property type="entry name" value="GATASE_TYPE_2"/>
    <property type="match status" value="1"/>
</dbReference>
<accession>A0A857JIV8</accession>
<dbReference type="RefSeq" id="WP_160179260.1">
    <property type="nucleotide sequence ID" value="NZ_CP047656.1"/>
</dbReference>
<dbReference type="OrthoDB" id="321954at2"/>
<dbReference type="EC" id="2.4.2.-" evidence="3"/>
<gene>
    <name evidence="3" type="ORF">FX988_01770</name>
</gene>
<dbReference type="InterPro" id="IPR026869">
    <property type="entry name" value="EgtC-like"/>
</dbReference>
<dbReference type="CDD" id="cd01908">
    <property type="entry name" value="YafJ"/>
    <property type="match status" value="1"/>
</dbReference>
<dbReference type="Gene3D" id="3.60.20.10">
    <property type="entry name" value="Glutamine Phosphoribosylpyrophosphate, subunit 1, domain 1"/>
    <property type="match status" value="1"/>
</dbReference>
<sequence>MCELLGMSANVPTDICFSFKGLRERGGRVGPHRDGWGVAFYEQKGVCIFKDRQPSYESEIARLVSDYPIKSTAVIAHVRQANRGRIGMENTHPFSRELWGRNWTYAHNGQLSGYADLPIDRFTPVGTTDSERAFCYLMSALDNRFPHRPSKRISAFNFLQREAKKLNKLGVFNMLITDGEYLLAFCSTKLQWITRRAPFGKAHLSDIDVDIDFAKETTPNDIVTVIATEPLTGNESWQKMAPNEGQIFRFGEPVKKAVK</sequence>
<dbReference type="PANTHER" id="PTHR42824:SF1">
    <property type="entry name" value="GLUTAMINE AMIDOTRANSFERASE YAFJ-RELATED"/>
    <property type="match status" value="1"/>
</dbReference>
<organism evidence="3 4">
    <name type="scientific">Paraglaciecola mesophila</name>
    <dbReference type="NCBI Taxonomy" id="197222"/>
    <lineage>
        <taxon>Bacteria</taxon>
        <taxon>Pseudomonadati</taxon>
        <taxon>Pseudomonadota</taxon>
        <taxon>Gammaproteobacteria</taxon>
        <taxon>Alteromonadales</taxon>
        <taxon>Alteromonadaceae</taxon>
        <taxon>Paraglaciecola</taxon>
    </lineage>
</organism>
<dbReference type="GO" id="GO:0016757">
    <property type="term" value="F:glycosyltransferase activity"/>
    <property type="evidence" value="ECO:0007669"/>
    <property type="project" value="UniProtKB-KW"/>
</dbReference>